<feature type="region of interest" description="Disordered" evidence="12">
    <location>
        <begin position="223"/>
        <end position="291"/>
    </location>
</feature>
<keyword evidence="9" id="KW-0839">Vasoconstrictor</keyword>
<accession>A0ABI7WQI7</accession>
<evidence type="ECO:0000256" key="3">
    <source>
        <dbReference type="ARBA" id="ARBA00010959"/>
    </source>
</evidence>
<evidence type="ECO:0000256" key="6">
    <source>
        <dbReference type="ARBA" id="ARBA00022729"/>
    </source>
</evidence>
<evidence type="ECO:0000256" key="2">
    <source>
        <dbReference type="ARBA" id="ARBA00004613"/>
    </source>
</evidence>
<evidence type="ECO:0000256" key="12">
    <source>
        <dbReference type="SAM" id="MobiDB-lite"/>
    </source>
</evidence>
<comment type="subcellular location">
    <subcellularLocation>
        <location evidence="2">Secreted</location>
    </subcellularLocation>
</comment>
<organism evidence="15 16">
    <name type="scientific">Felis catus</name>
    <name type="common">Cat</name>
    <name type="synonym">Felis silvestris catus</name>
    <dbReference type="NCBI Taxonomy" id="9685"/>
    <lineage>
        <taxon>Eukaryota</taxon>
        <taxon>Metazoa</taxon>
        <taxon>Chordata</taxon>
        <taxon>Craniata</taxon>
        <taxon>Vertebrata</taxon>
        <taxon>Euteleostomi</taxon>
        <taxon>Mammalia</taxon>
        <taxon>Eutheria</taxon>
        <taxon>Laurasiatheria</taxon>
        <taxon>Carnivora</taxon>
        <taxon>Feliformia</taxon>
        <taxon>Felidae</taxon>
        <taxon>Felinae</taxon>
        <taxon>Felis</taxon>
    </lineage>
</organism>
<evidence type="ECO:0000256" key="9">
    <source>
        <dbReference type="ARBA" id="ARBA00023322"/>
    </source>
</evidence>
<dbReference type="SMART" id="SM00272">
    <property type="entry name" value="END"/>
    <property type="match status" value="2"/>
</dbReference>
<dbReference type="InterPro" id="IPR019764">
    <property type="entry name" value="Endothelin_toxin_CS"/>
</dbReference>
<dbReference type="Ensembl" id="ENSFCTT00005018978.1">
    <property type="protein sequence ID" value="ENSFCTP00005012545.1"/>
    <property type="gene ID" value="ENSFCTG00005006830.1"/>
</dbReference>
<evidence type="ECO:0000256" key="8">
    <source>
        <dbReference type="ARBA" id="ARBA00023157"/>
    </source>
</evidence>
<evidence type="ECO:0000256" key="7">
    <source>
        <dbReference type="ARBA" id="ARBA00022858"/>
    </source>
</evidence>
<feature type="chain" id="PRO_5045153080" description="Endothelin-3" evidence="13">
    <location>
        <begin position="17"/>
        <end position="407"/>
    </location>
</feature>
<dbReference type="Proteomes" id="UP000823872">
    <property type="component" value="Chromosome A3"/>
</dbReference>
<dbReference type="PROSITE" id="PS00270">
    <property type="entry name" value="ENDOTHELIN"/>
    <property type="match status" value="1"/>
</dbReference>
<keyword evidence="16" id="KW-1185">Reference proteome</keyword>
<keyword evidence="4" id="KW-0964">Secreted</keyword>
<evidence type="ECO:0000256" key="4">
    <source>
        <dbReference type="ARBA" id="ARBA00022525"/>
    </source>
</evidence>
<evidence type="ECO:0000313" key="16">
    <source>
        <dbReference type="Proteomes" id="UP000823872"/>
    </source>
</evidence>
<feature type="domain" description="Endothelin-like toxin" evidence="14">
    <location>
        <begin position="358"/>
        <end position="379"/>
    </location>
</feature>
<dbReference type="PANTHER" id="PTHR13874:SF11">
    <property type="entry name" value="ENDOTHELIN-3"/>
    <property type="match status" value="1"/>
</dbReference>
<keyword evidence="7" id="KW-0838">Vasoactive</keyword>
<dbReference type="InterPro" id="IPR001928">
    <property type="entry name" value="Endothln-like_toxin"/>
</dbReference>
<feature type="compositionally biased region" description="Gly residues" evidence="12">
    <location>
        <begin position="65"/>
        <end position="76"/>
    </location>
</feature>
<dbReference type="Pfam" id="PF00322">
    <property type="entry name" value="Endothelin"/>
    <property type="match status" value="1"/>
</dbReference>
<protein>
    <recommendedName>
        <fullName evidence="10">Endothelin-3</fullName>
    </recommendedName>
    <alternativeName>
        <fullName evidence="11">Preproendothelin-3</fullName>
    </alternativeName>
</protein>
<reference evidence="15 16" key="1">
    <citation type="submission" date="2021-02" db="EMBL/GenBank/DDBJ databases">
        <title>Safari Cat Assemblies.</title>
        <authorList>
            <person name="Bredemeyer K.R."/>
            <person name="Murphy W.J."/>
        </authorList>
    </citation>
    <scope>NUCLEOTIDE SEQUENCE [LARGE SCALE GENOMIC DNA]</scope>
</reference>
<proteinExistence type="inferred from homology"/>
<feature type="signal peptide" evidence="13">
    <location>
        <begin position="1"/>
        <end position="16"/>
    </location>
</feature>
<dbReference type="InterPro" id="IPR020475">
    <property type="entry name" value="Endothelin"/>
</dbReference>
<evidence type="ECO:0000259" key="14">
    <source>
        <dbReference type="SMART" id="SM00272"/>
    </source>
</evidence>
<evidence type="ECO:0000256" key="11">
    <source>
        <dbReference type="ARBA" id="ARBA00041850"/>
    </source>
</evidence>
<comment type="function">
    <text evidence="1">Endothelins are endothelium-derived vasoconstrictor peptides.</text>
</comment>
<reference evidence="15" key="2">
    <citation type="submission" date="2025-08" db="UniProtKB">
        <authorList>
            <consortium name="Ensembl"/>
        </authorList>
    </citation>
    <scope>IDENTIFICATION</scope>
    <source>
        <strain evidence="15">breed Abyssinian</strain>
    </source>
</reference>
<comment type="similarity">
    <text evidence="3">Belongs to the endothelin/sarafotoxin family.</text>
</comment>
<keyword evidence="8" id="KW-1015">Disulfide bond</keyword>
<feature type="compositionally biased region" description="Low complexity" evidence="12">
    <location>
        <begin position="43"/>
        <end position="53"/>
    </location>
</feature>
<feature type="domain" description="Endothelin-like toxin" evidence="14">
    <location>
        <begin position="297"/>
        <end position="318"/>
    </location>
</feature>
<dbReference type="PRINTS" id="PR00365">
    <property type="entry name" value="ENDOTHELIN"/>
</dbReference>
<feature type="compositionally biased region" description="Basic residues" evidence="12">
    <location>
        <begin position="20"/>
        <end position="32"/>
    </location>
</feature>
<evidence type="ECO:0000256" key="13">
    <source>
        <dbReference type="SAM" id="SignalP"/>
    </source>
</evidence>
<feature type="region of interest" description="Disordered" evidence="12">
    <location>
        <begin position="18"/>
        <end position="102"/>
    </location>
</feature>
<evidence type="ECO:0000256" key="5">
    <source>
        <dbReference type="ARBA" id="ARBA00022685"/>
    </source>
</evidence>
<feature type="region of interest" description="Disordered" evidence="12">
    <location>
        <begin position="381"/>
        <end position="407"/>
    </location>
</feature>
<dbReference type="PANTHER" id="PTHR13874">
    <property type="entry name" value="ENDOTHELIN"/>
    <property type="match status" value="1"/>
</dbReference>
<feature type="compositionally biased region" description="Polar residues" evidence="12">
    <location>
        <begin position="262"/>
        <end position="274"/>
    </location>
</feature>
<keyword evidence="6 13" id="KW-0732">Signal</keyword>
<reference evidence="15" key="3">
    <citation type="submission" date="2025-09" db="UniProtKB">
        <authorList>
            <consortium name="Ensembl"/>
        </authorList>
    </citation>
    <scope>IDENTIFICATION</scope>
    <source>
        <strain evidence="15">breed Abyssinian</strain>
    </source>
</reference>
<evidence type="ECO:0000256" key="10">
    <source>
        <dbReference type="ARBA" id="ARBA00040198"/>
    </source>
</evidence>
<keyword evidence="5" id="KW-0165">Cleavage on pair of basic residues</keyword>
<evidence type="ECO:0000313" key="15">
    <source>
        <dbReference type="Ensembl" id="ENSFCTP00005012545.1"/>
    </source>
</evidence>
<sequence length="407" mass="43527">MEPGLWLLFGLTVTSAAGKRAGRGPLRARAHTKGPPGRGGAREGAWWGAVPCLGSPPPPPEAPGGELGPEVGGGGRAGHRPPPPGGGRLWRLRPTGKPEMRAAPRTGLKFSRSWELFKKVCQLFRNCAKTIAEFSTGASTLRTLRKVKIACKLFPESCTQLVNFSETVHVAFANFSEHVAELGGFTESAASLVVPLPQALGNGGGVSRGWGWGVLHAQEPLRLPPAGLVPRPQPGDAGRSGVPGAPPAARSEGDIEDPVATTAVQSPSPRSPGQEQEPGRFGEQAPQGGPVHRRARRCTCFTYKDKECVYYCHLDIIWINTPERTVPYGLSNYRGSFRSKRSPGPFPQSPQPSKRTLRCACVRSQDSACLHFCTRTLAVSRNSRTPENPDEEEQPAGGADGGLRPRR</sequence>
<name>A0ABI7WQI7_FELCA</name>
<evidence type="ECO:0000256" key="1">
    <source>
        <dbReference type="ARBA" id="ARBA00003023"/>
    </source>
</evidence>
<dbReference type="GeneTree" id="ENSGT00950000183053"/>